<dbReference type="Proteomes" id="UP001630127">
    <property type="component" value="Unassembled WGS sequence"/>
</dbReference>
<evidence type="ECO:0000256" key="3">
    <source>
        <dbReference type="ARBA" id="ARBA00022692"/>
    </source>
</evidence>
<reference evidence="9 10" key="1">
    <citation type="submission" date="2024-11" db="EMBL/GenBank/DDBJ databases">
        <title>A near-complete genome assembly of Cinchona calisaya.</title>
        <authorList>
            <person name="Lian D.C."/>
            <person name="Zhao X.W."/>
            <person name="Wei L."/>
        </authorList>
    </citation>
    <scope>NUCLEOTIDE SEQUENCE [LARGE SCALE GENOMIC DNA]</scope>
    <source>
        <tissue evidence="9">Nenye</tissue>
    </source>
</reference>
<gene>
    <name evidence="9" type="ORF">ACH5RR_005322</name>
</gene>
<sequence>MSQLLPICIEASGQSIDMYTSVTPSSIIFLGGSSILSSVIKTSESNGLESSFTTLLISATNLDKVEVPTLKLPKNHSIACGSRLSIDESPTPKQCSYAQTMINGELPAILFVCLHSVIFRITEYLILDILKIQLPVSDTICSALSTSIAEQHLLESSNALISFPLYPTIVHIFFCLIAAINALCGIGILSTPYALKEGGWLSLLILLVFGIITCYSGVLLKRCLERSPGLETHPDIGQAAFWHGQSNLYSCKSICFVLNPVTKYAVTTTPVAFGLEDLLPSARLRSYFVSILIRTMLVGSTLAIALTVPYFGSVMALN</sequence>
<dbReference type="EMBL" id="JBJUIK010000003">
    <property type="protein sequence ID" value="KAL3531801.1"/>
    <property type="molecule type" value="Genomic_DNA"/>
</dbReference>
<dbReference type="AlphaFoldDB" id="A0ABD3AL36"/>
<dbReference type="Pfam" id="PF01490">
    <property type="entry name" value="Aa_trans"/>
    <property type="match status" value="1"/>
</dbReference>
<comment type="subcellular location">
    <subcellularLocation>
        <location evidence="1">Membrane</location>
    </subcellularLocation>
</comment>
<evidence type="ECO:0000256" key="2">
    <source>
        <dbReference type="ARBA" id="ARBA00022448"/>
    </source>
</evidence>
<protein>
    <recommendedName>
        <fullName evidence="8">Amino acid transporter transmembrane domain-containing protein</fullName>
    </recommendedName>
</protein>
<keyword evidence="3 7" id="KW-0812">Transmembrane</keyword>
<evidence type="ECO:0000256" key="5">
    <source>
        <dbReference type="ARBA" id="ARBA00022989"/>
    </source>
</evidence>
<dbReference type="PANTHER" id="PTHR48017">
    <property type="entry name" value="OS05G0424000 PROTEIN-RELATED"/>
    <property type="match status" value="1"/>
</dbReference>
<dbReference type="GO" id="GO:0006865">
    <property type="term" value="P:amino acid transport"/>
    <property type="evidence" value="ECO:0007669"/>
    <property type="project" value="UniProtKB-KW"/>
</dbReference>
<proteinExistence type="predicted"/>
<feature type="transmembrane region" description="Helical" evidence="7">
    <location>
        <begin position="200"/>
        <end position="220"/>
    </location>
</feature>
<keyword evidence="10" id="KW-1185">Reference proteome</keyword>
<dbReference type="GO" id="GO:0016020">
    <property type="term" value="C:membrane"/>
    <property type="evidence" value="ECO:0007669"/>
    <property type="project" value="UniProtKB-SubCell"/>
</dbReference>
<keyword evidence="6 7" id="KW-0472">Membrane</keyword>
<keyword evidence="4" id="KW-0029">Amino-acid transport</keyword>
<evidence type="ECO:0000313" key="10">
    <source>
        <dbReference type="Proteomes" id="UP001630127"/>
    </source>
</evidence>
<dbReference type="InterPro" id="IPR013057">
    <property type="entry name" value="AA_transpt_TM"/>
</dbReference>
<comment type="caution">
    <text evidence="9">The sequence shown here is derived from an EMBL/GenBank/DDBJ whole genome shotgun (WGS) entry which is preliminary data.</text>
</comment>
<evidence type="ECO:0000313" key="9">
    <source>
        <dbReference type="EMBL" id="KAL3531801.1"/>
    </source>
</evidence>
<evidence type="ECO:0000256" key="6">
    <source>
        <dbReference type="ARBA" id="ARBA00023136"/>
    </source>
</evidence>
<name>A0ABD3AL36_9GENT</name>
<evidence type="ECO:0000256" key="1">
    <source>
        <dbReference type="ARBA" id="ARBA00004370"/>
    </source>
</evidence>
<keyword evidence="5 7" id="KW-1133">Transmembrane helix</keyword>
<evidence type="ECO:0000256" key="7">
    <source>
        <dbReference type="SAM" id="Phobius"/>
    </source>
</evidence>
<organism evidence="9 10">
    <name type="scientific">Cinchona calisaya</name>
    <dbReference type="NCBI Taxonomy" id="153742"/>
    <lineage>
        <taxon>Eukaryota</taxon>
        <taxon>Viridiplantae</taxon>
        <taxon>Streptophyta</taxon>
        <taxon>Embryophyta</taxon>
        <taxon>Tracheophyta</taxon>
        <taxon>Spermatophyta</taxon>
        <taxon>Magnoliopsida</taxon>
        <taxon>eudicotyledons</taxon>
        <taxon>Gunneridae</taxon>
        <taxon>Pentapetalae</taxon>
        <taxon>asterids</taxon>
        <taxon>lamiids</taxon>
        <taxon>Gentianales</taxon>
        <taxon>Rubiaceae</taxon>
        <taxon>Cinchonoideae</taxon>
        <taxon>Cinchoneae</taxon>
        <taxon>Cinchona</taxon>
    </lineage>
</organism>
<evidence type="ECO:0000256" key="4">
    <source>
        <dbReference type="ARBA" id="ARBA00022970"/>
    </source>
</evidence>
<accession>A0ABD3AL36</accession>
<feature type="domain" description="Amino acid transporter transmembrane" evidence="8">
    <location>
        <begin position="178"/>
        <end position="237"/>
    </location>
</feature>
<feature type="transmembrane region" description="Helical" evidence="7">
    <location>
        <begin position="291"/>
        <end position="312"/>
    </location>
</feature>
<feature type="transmembrane region" description="Helical" evidence="7">
    <location>
        <begin position="165"/>
        <end position="188"/>
    </location>
</feature>
<evidence type="ECO:0000259" key="8">
    <source>
        <dbReference type="Pfam" id="PF01490"/>
    </source>
</evidence>
<keyword evidence="2" id="KW-0813">Transport</keyword>